<keyword evidence="3 6" id="KW-1133">Transmembrane helix</keyword>
<evidence type="ECO:0000256" key="5">
    <source>
        <dbReference type="SAM" id="MobiDB-lite"/>
    </source>
</evidence>
<dbReference type="InterPro" id="IPR044878">
    <property type="entry name" value="UbiA_sf"/>
</dbReference>
<dbReference type="InterPro" id="IPR000537">
    <property type="entry name" value="UbiA_prenyltransferase"/>
</dbReference>
<feature type="transmembrane region" description="Helical" evidence="6">
    <location>
        <begin position="230"/>
        <end position="252"/>
    </location>
</feature>
<gene>
    <name evidence="7" type="ORF">OHU35_00625</name>
</gene>
<feature type="region of interest" description="Disordered" evidence="5">
    <location>
        <begin position="1"/>
        <end position="31"/>
    </location>
</feature>
<organism evidence="7 8">
    <name type="scientific">Streptomyces purpurascens</name>
    <dbReference type="NCBI Taxonomy" id="1924"/>
    <lineage>
        <taxon>Bacteria</taxon>
        <taxon>Bacillati</taxon>
        <taxon>Actinomycetota</taxon>
        <taxon>Actinomycetes</taxon>
        <taxon>Kitasatosporales</taxon>
        <taxon>Streptomycetaceae</taxon>
        <taxon>Streptomyces</taxon>
    </lineage>
</organism>
<name>A0ABZ1MCJ5_STREF</name>
<dbReference type="Proteomes" id="UP001621512">
    <property type="component" value="Chromosome"/>
</dbReference>
<keyword evidence="2 6" id="KW-0812">Transmembrane</keyword>
<sequence>MRRRDLSGAGRGAAMPVTADAANSADTTPARHRPPRVLALLAAAHGGPALAVTVITGLLALRGGLHPFHAVAVTAAVFTGQLTIGWGNDLLDLARDRAVGRTDKPLAVGSLPAGWVARALAVAAVASLVLSAFGGWRSALVNVVLATGAGHAYNLGLKATPWSWAPYACGFGTLPSVVTLAGPAPDWAPGWMTGAGAALGVGAHLLNVLPDLADDERTGVRGLPHRIGEHLSRVLAAVLLTAASVLAVAGPAGSPPAWTWPALALVVVLAVVTLCARGRAPFRAAVTIALLDVVLLTAG</sequence>
<protein>
    <submittedName>
        <fullName evidence="7">UbiA family prenyltransferase</fullName>
    </submittedName>
</protein>
<keyword evidence="8" id="KW-1185">Reference proteome</keyword>
<dbReference type="Pfam" id="PF01040">
    <property type="entry name" value="UbiA"/>
    <property type="match status" value="1"/>
</dbReference>
<evidence type="ECO:0000256" key="3">
    <source>
        <dbReference type="ARBA" id="ARBA00022989"/>
    </source>
</evidence>
<evidence type="ECO:0000256" key="6">
    <source>
        <dbReference type="SAM" id="Phobius"/>
    </source>
</evidence>
<evidence type="ECO:0000256" key="4">
    <source>
        <dbReference type="ARBA" id="ARBA00023136"/>
    </source>
</evidence>
<feature type="transmembrane region" description="Helical" evidence="6">
    <location>
        <begin position="106"/>
        <end position="133"/>
    </location>
</feature>
<reference evidence="7 8" key="1">
    <citation type="submission" date="2022-10" db="EMBL/GenBank/DDBJ databases">
        <title>The complete genomes of actinobacterial strains from the NBC collection.</title>
        <authorList>
            <person name="Joergensen T.S."/>
            <person name="Alvarez Arevalo M."/>
            <person name="Sterndorff E.B."/>
            <person name="Faurdal D."/>
            <person name="Vuksanovic O."/>
            <person name="Mourched A.-S."/>
            <person name="Charusanti P."/>
            <person name="Shaw S."/>
            <person name="Blin K."/>
            <person name="Weber T."/>
        </authorList>
    </citation>
    <scope>NUCLEOTIDE SEQUENCE [LARGE SCALE GENOMIC DNA]</scope>
    <source>
        <strain evidence="7 8">NBC_00017</strain>
    </source>
</reference>
<dbReference type="EMBL" id="CP108341">
    <property type="protein sequence ID" value="WTW24634.1"/>
    <property type="molecule type" value="Genomic_DNA"/>
</dbReference>
<dbReference type="RefSeq" id="WP_405504137.1">
    <property type="nucleotide sequence ID" value="NZ_CP108341.1"/>
</dbReference>
<comment type="subcellular location">
    <subcellularLocation>
        <location evidence="1">Membrane</location>
        <topology evidence="1">Multi-pass membrane protein</topology>
    </subcellularLocation>
</comment>
<evidence type="ECO:0000256" key="1">
    <source>
        <dbReference type="ARBA" id="ARBA00004141"/>
    </source>
</evidence>
<feature type="transmembrane region" description="Helical" evidence="6">
    <location>
        <begin position="37"/>
        <end position="61"/>
    </location>
</feature>
<proteinExistence type="predicted"/>
<feature type="transmembrane region" description="Helical" evidence="6">
    <location>
        <begin position="190"/>
        <end position="209"/>
    </location>
</feature>
<feature type="transmembrane region" description="Helical" evidence="6">
    <location>
        <begin position="139"/>
        <end position="157"/>
    </location>
</feature>
<keyword evidence="4 6" id="KW-0472">Membrane</keyword>
<feature type="transmembrane region" description="Helical" evidence="6">
    <location>
        <begin position="258"/>
        <end position="276"/>
    </location>
</feature>
<evidence type="ECO:0000313" key="8">
    <source>
        <dbReference type="Proteomes" id="UP001621512"/>
    </source>
</evidence>
<evidence type="ECO:0000313" key="7">
    <source>
        <dbReference type="EMBL" id="WTW24634.1"/>
    </source>
</evidence>
<accession>A0ABZ1MCJ5</accession>
<dbReference type="Gene3D" id="1.10.357.140">
    <property type="entry name" value="UbiA prenyltransferase"/>
    <property type="match status" value="1"/>
</dbReference>
<evidence type="ECO:0000256" key="2">
    <source>
        <dbReference type="ARBA" id="ARBA00022692"/>
    </source>
</evidence>